<reference evidence="2" key="2">
    <citation type="submission" date="2025-08" db="UniProtKB">
        <authorList>
            <consortium name="RefSeq"/>
        </authorList>
    </citation>
    <scope>IDENTIFICATION</scope>
</reference>
<proteinExistence type="predicted"/>
<evidence type="ECO:0000313" key="1">
    <source>
        <dbReference type="Proteomes" id="UP000694930"/>
    </source>
</evidence>
<dbReference type="PANTHER" id="PTHR11439">
    <property type="entry name" value="GAG-POL-RELATED RETROTRANSPOSON"/>
    <property type="match status" value="1"/>
</dbReference>
<reference evidence="1" key="1">
    <citation type="journal article" date="2014" name="Nat. Genet.">
        <title>The genome of the stress-tolerant wild tomato species Solanum pennellii.</title>
        <authorList>
            <person name="Bolger A."/>
            <person name="Scossa F."/>
            <person name="Bolger M.E."/>
            <person name="Lanz C."/>
            <person name="Maumus F."/>
            <person name="Tohge T."/>
            <person name="Quesneville H."/>
            <person name="Alseekh S."/>
            <person name="Sorensen I."/>
            <person name="Lichtenstein G."/>
            <person name="Fich E.A."/>
            <person name="Conte M."/>
            <person name="Keller H."/>
            <person name="Schneeberger K."/>
            <person name="Schwacke R."/>
            <person name="Ofner I."/>
            <person name="Vrebalov J."/>
            <person name="Xu Y."/>
            <person name="Osorio S."/>
            <person name="Aflitos S.A."/>
            <person name="Schijlen E."/>
            <person name="Jimenez-Gomez J.M."/>
            <person name="Ryngajllo M."/>
            <person name="Kimura S."/>
            <person name="Kumar R."/>
            <person name="Koenig D."/>
            <person name="Headland L.R."/>
            <person name="Maloof J.N."/>
            <person name="Sinha N."/>
            <person name="van Ham R.C."/>
            <person name="Lankhorst R.K."/>
            <person name="Mao L."/>
            <person name="Vogel A."/>
            <person name="Arsova B."/>
            <person name="Panstruga R."/>
            <person name="Fei Z."/>
            <person name="Rose J.K."/>
            <person name="Zamir D."/>
            <person name="Carrari F."/>
            <person name="Giovannoni J.J."/>
            <person name="Weigel D."/>
            <person name="Usadel B."/>
            <person name="Fernie A.R."/>
        </authorList>
    </citation>
    <scope>NUCLEOTIDE SEQUENCE [LARGE SCALE GENOMIC DNA]</scope>
    <source>
        <strain evidence="1">cv. LA0716</strain>
    </source>
</reference>
<dbReference type="PANTHER" id="PTHR11439:SF442">
    <property type="entry name" value="CYSTEINE-RICH RLK (RECEPTOR-LIKE PROTEIN KINASE) 8"/>
    <property type="match status" value="1"/>
</dbReference>
<dbReference type="Proteomes" id="UP000694930">
    <property type="component" value="Chromosome 9"/>
</dbReference>
<name>A0ABM1UW72_SOLPN</name>
<accession>A0ABM1UW72</accession>
<protein>
    <submittedName>
        <fullName evidence="2">Uncharacterized protein LOC114074016</fullName>
    </submittedName>
</protein>
<keyword evidence="1" id="KW-1185">Reference proteome</keyword>
<dbReference type="RefSeq" id="XP_027767740.1">
    <property type="nucleotide sequence ID" value="XM_027911939.1"/>
</dbReference>
<evidence type="ECO:0000313" key="2">
    <source>
        <dbReference type="RefSeq" id="XP_027767740.1"/>
    </source>
</evidence>
<sequence>MEYHSKQSNVSSSRLSQQEEIDYDETFAPVVSSEPSLYENFASLMKGEFEMSLMGELSFFLDLQIKQSDKGIFINPGKYAKELIKKFGLEKGKAFGAPMSPSTCLDTDLAGKDVDEKIYQRMIGSLLYHTASRPNIMFSVCKCARFQSAPKESHLTAVKRIIRYLIGTSDMELWKFPINWATWFREFMVKSSAHNNLSASLPYGSFISRIIVDSPVDPSPYIPTLIDATYDTRTFSSMGYVLINSKWYKNESVQQRADTPKATRISADSIALLLQETDK</sequence>
<gene>
    <name evidence="2" type="primary">LOC114074016</name>
</gene>
<dbReference type="GeneID" id="114074016"/>
<organism evidence="1 2">
    <name type="scientific">Solanum pennellii</name>
    <name type="common">Tomato</name>
    <name type="synonym">Lycopersicon pennellii</name>
    <dbReference type="NCBI Taxonomy" id="28526"/>
    <lineage>
        <taxon>Eukaryota</taxon>
        <taxon>Viridiplantae</taxon>
        <taxon>Streptophyta</taxon>
        <taxon>Embryophyta</taxon>
        <taxon>Tracheophyta</taxon>
        <taxon>Spermatophyta</taxon>
        <taxon>Magnoliopsida</taxon>
        <taxon>eudicotyledons</taxon>
        <taxon>Gunneridae</taxon>
        <taxon>Pentapetalae</taxon>
        <taxon>asterids</taxon>
        <taxon>lamiids</taxon>
        <taxon>Solanales</taxon>
        <taxon>Solanaceae</taxon>
        <taxon>Solanoideae</taxon>
        <taxon>Solaneae</taxon>
        <taxon>Solanum</taxon>
        <taxon>Solanum subgen. Lycopersicon</taxon>
    </lineage>
</organism>